<gene>
    <name evidence="1" type="ORF">LCGC14_0171060</name>
</gene>
<dbReference type="EMBL" id="LAZR01000066">
    <property type="protein sequence ID" value="KKN96176.1"/>
    <property type="molecule type" value="Genomic_DNA"/>
</dbReference>
<sequence>MYISAWHRGDYQSVDFHPKAWNDIVSRFIQRPEACLLIEAADPDQVASELRAFEHNGMDLQQALAFMLNHHKQLH</sequence>
<dbReference type="AlphaFoldDB" id="A0A0F9XAU5"/>
<comment type="caution">
    <text evidence="1">The sequence shown here is derived from an EMBL/GenBank/DDBJ whole genome shotgun (WGS) entry which is preliminary data.</text>
</comment>
<proteinExistence type="predicted"/>
<name>A0A0F9XAU5_9ZZZZ</name>
<evidence type="ECO:0000313" key="1">
    <source>
        <dbReference type="EMBL" id="KKN96176.1"/>
    </source>
</evidence>
<organism evidence="1">
    <name type="scientific">marine sediment metagenome</name>
    <dbReference type="NCBI Taxonomy" id="412755"/>
    <lineage>
        <taxon>unclassified sequences</taxon>
        <taxon>metagenomes</taxon>
        <taxon>ecological metagenomes</taxon>
    </lineage>
</organism>
<reference evidence="1" key="1">
    <citation type="journal article" date="2015" name="Nature">
        <title>Complex archaea that bridge the gap between prokaryotes and eukaryotes.</title>
        <authorList>
            <person name="Spang A."/>
            <person name="Saw J.H."/>
            <person name="Jorgensen S.L."/>
            <person name="Zaremba-Niedzwiedzka K."/>
            <person name="Martijn J."/>
            <person name="Lind A.E."/>
            <person name="van Eijk R."/>
            <person name="Schleper C."/>
            <person name="Guy L."/>
            <person name="Ettema T.J."/>
        </authorList>
    </citation>
    <scope>NUCLEOTIDE SEQUENCE</scope>
</reference>
<accession>A0A0F9XAU5</accession>
<protein>
    <submittedName>
        <fullName evidence="1">Uncharacterized protein</fullName>
    </submittedName>
</protein>